<dbReference type="InterPro" id="IPR050469">
    <property type="entry name" value="Diguanylate_Cyclase"/>
</dbReference>
<feature type="transmembrane region" description="Helical" evidence="1">
    <location>
        <begin position="150"/>
        <end position="171"/>
    </location>
</feature>
<dbReference type="NCBIfam" id="TIGR00254">
    <property type="entry name" value="GGDEF"/>
    <property type="match status" value="1"/>
</dbReference>
<dbReference type="Pfam" id="PF00990">
    <property type="entry name" value="GGDEF"/>
    <property type="match status" value="1"/>
</dbReference>
<dbReference type="InterPro" id="IPR043128">
    <property type="entry name" value="Rev_trsase/Diguanyl_cyclase"/>
</dbReference>
<feature type="transmembrane region" description="Helical" evidence="1">
    <location>
        <begin position="56"/>
        <end position="75"/>
    </location>
</feature>
<dbReference type="CDD" id="cd01949">
    <property type="entry name" value="GGDEF"/>
    <property type="match status" value="1"/>
</dbReference>
<evidence type="ECO:0000256" key="1">
    <source>
        <dbReference type="SAM" id="Phobius"/>
    </source>
</evidence>
<name>A0ABY5PJZ4_9ACTN</name>
<feature type="transmembrane region" description="Helical" evidence="1">
    <location>
        <begin position="125"/>
        <end position="143"/>
    </location>
</feature>
<evidence type="ECO:0000259" key="2">
    <source>
        <dbReference type="PROSITE" id="PS50887"/>
    </source>
</evidence>
<keyword evidence="1" id="KW-1133">Transmembrane helix</keyword>
<sequence>MDASNATPPPGLEAPKLADIQMLRKIAALGFLLGALLDVGTLVLPDPDTRDHGHMVAIAVIPLTLGLILVFGRRLSDRAIKLIAVTGGIITISALVAVILPLGAALMFYCWPAMTAGYFCTRRELYANLGLLAVTCGAALAVSRSAEITGSTWGVTVTISVVVALGVSGLVRRNVALLDQLHDVATTDGLTGLLNRRTFEPVLEREVARALRAGVPLSVALFDLDHFKLVNDRFGHAAGDAALQRFGALLGSETRTTDVAARTGGEEFTVLLFGTDVEGARAWAEGVSALLIADTLDEDISLSASVGVATLGGRVTTPDELLLAADRALYAAKAAGRRQVMVAGPEHQRVLTVAA</sequence>
<keyword evidence="4" id="KW-1185">Reference proteome</keyword>
<feature type="transmembrane region" description="Helical" evidence="1">
    <location>
        <begin position="82"/>
        <end position="105"/>
    </location>
</feature>
<accession>A0ABY5PJZ4</accession>
<dbReference type="InterPro" id="IPR000160">
    <property type="entry name" value="GGDEF_dom"/>
</dbReference>
<dbReference type="PANTHER" id="PTHR45138:SF9">
    <property type="entry name" value="DIGUANYLATE CYCLASE DGCM-RELATED"/>
    <property type="match status" value="1"/>
</dbReference>
<dbReference type="Proteomes" id="UP001058860">
    <property type="component" value="Chromosome"/>
</dbReference>
<dbReference type="EMBL" id="CP088295">
    <property type="protein sequence ID" value="UUY05019.1"/>
    <property type="molecule type" value="Genomic_DNA"/>
</dbReference>
<evidence type="ECO:0000313" key="3">
    <source>
        <dbReference type="EMBL" id="UUY05019.1"/>
    </source>
</evidence>
<keyword evidence="1" id="KW-0472">Membrane</keyword>
<dbReference type="SUPFAM" id="SSF55073">
    <property type="entry name" value="Nucleotide cyclase"/>
    <property type="match status" value="1"/>
</dbReference>
<gene>
    <name evidence="3" type="ORF">LRS13_05670</name>
</gene>
<feature type="domain" description="GGDEF" evidence="2">
    <location>
        <begin position="215"/>
        <end position="345"/>
    </location>
</feature>
<evidence type="ECO:0000313" key="4">
    <source>
        <dbReference type="Proteomes" id="UP001058860"/>
    </source>
</evidence>
<proteinExistence type="predicted"/>
<feature type="transmembrane region" description="Helical" evidence="1">
    <location>
        <begin position="26"/>
        <end position="44"/>
    </location>
</feature>
<dbReference type="Gene3D" id="3.30.70.270">
    <property type="match status" value="1"/>
</dbReference>
<reference evidence="4" key="1">
    <citation type="submission" date="2021-11" db="EMBL/GenBank/DDBJ databases">
        <title>Cultivation dependent microbiological survey of springs from the worlds oldest radium mine currently devoted to the extraction of radon-saturated water.</title>
        <authorList>
            <person name="Kapinusova G."/>
            <person name="Smrhova T."/>
            <person name="Strejcek M."/>
            <person name="Suman J."/>
            <person name="Jani K."/>
            <person name="Pajer P."/>
            <person name="Uhlik O."/>
        </authorList>
    </citation>
    <scope>NUCLEOTIDE SEQUENCE [LARGE SCALE GENOMIC DNA]</scope>
    <source>
        <strain evidence="4">J379</strain>
    </source>
</reference>
<dbReference type="PROSITE" id="PS50887">
    <property type="entry name" value="GGDEF"/>
    <property type="match status" value="1"/>
</dbReference>
<protein>
    <submittedName>
        <fullName evidence="3">GGDEF domain-containing protein</fullName>
    </submittedName>
</protein>
<dbReference type="InterPro" id="IPR029787">
    <property type="entry name" value="Nucleotide_cyclase"/>
</dbReference>
<keyword evidence="1" id="KW-0812">Transmembrane</keyword>
<dbReference type="RefSeq" id="WP_353865487.1">
    <property type="nucleotide sequence ID" value="NZ_CP088295.1"/>
</dbReference>
<dbReference type="SMART" id="SM00267">
    <property type="entry name" value="GGDEF"/>
    <property type="match status" value="1"/>
</dbReference>
<organism evidence="3 4">
    <name type="scientific">Svornostia abyssi</name>
    <dbReference type="NCBI Taxonomy" id="2898438"/>
    <lineage>
        <taxon>Bacteria</taxon>
        <taxon>Bacillati</taxon>
        <taxon>Actinomycetota</taxon>
        <taxon>Thermoleophilia</taxon>
        <taxon>Solirubrobacterales</taxon>
        <taxon>Baekduiaceae</taxon>
        <taxon>Svornostia</taxon>
    </lineage>
</organism>
<dbReference type="PANTHER" id="PTHR45138">
    <property type="entry name" value="REGULATORY COMPONENTS OF SENSORY TRANSDUCTION SYSTEM"/>
    <property type="match status" value="1"/>
</dbReference>